<proteinExistence type="inferred from homology"/>
<evidence type="ECO:0000313" key="8">
    <source>
        <dbReference type="EMBL" id="CAD8873712.1"/>
    </source>
</evidence>
<dbReference type="Pfam" id="PF01753">
    <property type="entry name" value="zf-MYND"/>
    <property type="match status" value="1"/>
</dbReference>
<evidence type="ECO:0000256" key="1">
    <source>
        <dbReference type="ARBA" id="ARBA00022723"/>
    </source>
</evidence>
<evidence type="ECO:0000256" key="5">
    <source>
        <dbReference type="PROSITE-ProRule" id="PRU00134"/>
    </source>
</evidence>
<keyword evidence="3" id="KW-0862">Zinc</keyword>
<dbReference type="AlphaFoldDB" id="A0A7S1B3B4"/>
<dbReference type="Gene3D" id="1.25.40.10">
    <property type="entry name" value="Tetratricopeptide repeat domain"/>
    <property type="match status" value="1"/>
</dbReference>
<name>A0A7S1B3B4_9STRA</name>
<gene>
    <name evidence="8" type="ORF">CHYS00102_LOCUS870</name>
</gene>
<keyword evidence="1" id="KW-0479">Metal-binding</keyword>
<dbReference type="InterPro" id="IPR002893">
    <property type="entry name" value="Znf_MYND"/>
</dbReference>
<dbReference type="Pfam" id="PF08238">
    <property type="entry name" value="Sel1"/>
    <property type="match status" value="3"/>
</dbReference>
<organism evidence="8">
    <name type="scientific">Corethron hystrix</name>
    <dbReference type="NCBI Taxonomy" id="216773"/>
    <lineage>
        <taxon>Eukaryota</taxon>
        <taxon>Sar</taxon>
        <taxon>Stramenopiles</taxon>
        <taxon>Ochrophyta</taxon>
        <taxon>Bacillariophyta</taxon>
        <taxon>Coscinodiscophyceae</taxon>
        <taxon>Corethrophycidae</taxon>
        <taxon>Corethrales</taxon>
        <taxon>Corethraceae</taxon>
        <taxon>Corethron</taxon>
    </lineage>
</organism>
<dbReference type="SUPFAM" id="SSF144232">
    <property type="entry name" value="HIT/MYND zinc finger-like"/>
    <property type="match status" value="1"/>
</dbReference>
<evidence type="ECO:0000256" key="2">
    <source>
        <dbReference type="ARBA" id="ARBA00022771"/>
    </source>
</evidence>
<dbReference type="PROSITE" id="PS01360">
    <property type="entry name" value="ZF_MYND_1"/>
    <property type="match status" value="1"/>
</dbReference>
<evidence type="ECO:0000259" key="7">
    <source>
        <dbReference type="PROSITE" id="PS50865"/>
    </source>
</evidence>
<dbReference type="PROSITE" id="PS50865">
    <property type="entry name" value="ZF_MYND_2"/>
    <property type="match status" value="1"/>
</dbReference>
<feature type="compositionally biased region" description="Pro residues" evidence="6">
    <location>
        <begin position="27"/>
        <end position="38"/>
    </location>
</feature>
<evidence type="ECO:0000256" key="6">
    <source>
        <dbReference type="SAM" id="MobiDB-lite"/>
    </source>
</evidence>
<dbReference type="Gene3D" id="6.10.140.2220">
    <property type="match status" value="1"/>
</dbReference>
<evidence type="ECO:0000256" key="4">
    <source>
        <dbReference type="ARBA" id="ARBA00038101"/>
    </source>
</evidence>
<dbReference type="EMBL" id="HBFR01001349">
    <property type="protein sequence ID" value="CAD8873712.1"/>
    <property type="molecule type" value="Transcribed_RNA"/>
</dbReference>
<dbReference type="SUPFAM" id="SSF81901">
    <property type="entry name" value="HCP-like"/>
    <property type="match status" value="1"/>
</dbReference>
<feature type="region of interest" description="Disordered" evidence="6">
    <location>
        <begin position="1"/>
        <end position="43"/>
    </location>
</feature>
<accession>A0A7S1B3B4</accession>
<dbReference type="InterPro" id="IPR006597">
    <property type="entry name" value="Sel1-like"/>
</dbReference>
<comment type="similarity">
    <text evidence="4">Belongs to the sel-1 family.</text>
</comment>
<dbReference type="PANTHER" id="PTHR11102:SF160">
    <property type="entry name" value="ERAD-ASSOCIATED E3 UBIQUITIN-PROTEIN LIGASE COMPONENT HRD3"/>
    <property type="match status" value="1"/>
</dbReference>
<keyword evidence="2 5" id="KW-0863">Zinc-finger</keyword>
<dbReference type="InterPro" id="IPR050767">
    <property type="entry name" value="Sel1_AlgK"/>
</dbReference>
<sequence>MPSTKKNNKKKNCRRNKETKKNNSVGPLPPSFAFPVPPRSNDSIIGKIGPNSNATESTVAELEHALWHEKESQKHLDILKKVKEGEDVRTYETPSMVKCGPDTRLVVGYDAPFRVMEMEIPACKKATVLRDTDMGLKDSKTKWPGGDVLVLRFKRSRDNGMHLSVFMGECYLCRKDLWDFAVQFREGQGRFSWPDYWLVLQCPFCAKLATPSVPGEQHWQPGIFSLDESTYIMISQSISQMPVESPGITQRWMPRLCCKTCFLRNIESSDDTDDDGSYPNILQMSLPAIHFGRNHPMAIHPTPTAYTLEMFYDETGMKGALEKALASTFVEACSGRDSLNARISKSETKANRGQQVVVMKLVDRKVCATCGVSSLNLMACSRCKEVFYCGMNCQKKGWKVHKRICKKIDKEKTDNHDDNVPTDNKNPILHPGESLSCNGLQEGGKVTMDNNTKTATVAETGGVASFESFITRKKKHPCLRCHTNPDDEGCAAMCVSCGIFIVCGPCSVKPDMGGQNGYAPCPFFMCASCSQKNKLKKHTCRFPARLLRLLLDKKPEGRHVRYARLMLAQCMLHDLEHVTGIKQDMKTAKKEYLWLANHENYALAQFALGTFWDPCARESGEFWDGPINLEEVKFELGFNSTYKTMESLFPTPNKTKALAYYNKAVKNDLLIALQAIGTKYKNGELFSVNKSKAARMLETAALRGDSRAMCNLGQMIMNGDGVPQNMKEGIQWYSQAADLGIYSAKFMIAQFGWQQAPASILWRQGKKRVKELIEDEWQPPSPEFAQMWQMVLTRYGY</sequence>
<dbReference type="PANTHER" id="PTHR11102">
    <property type="entry name" value="SEL-1-LIKE PROTEIN"/>
    <property type="match status" value="1"/>
</dbReference>
<feature type="domain" description="MYND-type" evidence="7">
    <location>
        <begin position="367"/>
        <end position="405"/>
    </location>
</feature>
<feature type="compositionally biased region" description="Basic residues" evidence="6">
    <location>
        <begin position="1"/>
        <end position="14"/>
    </location>
</feature>
<reference evidence="8" key="1">
    <citation type="submission" date="2021-01" db="EMBL/GenBank/DDBJ databases">
        <authorList>
            <person name="Corre E."/>
            <person name="Pelletier E."/>
            <person name="Niang G."/>
            <person name="Scheremetjew M."/>
            <person name="Finn R."/>
            <person name="Kale V."/>
            <person name="Holt S."/>
            <person name="Cochrane G."/>
            <person name="Meng A."/>
            <person name="Brown T."/>
            <person name="Cohen L."/>
        </authorList>
    </citation>
    <scope>NUCLEOTIDE SEQUENCE</scope>
    <source>
        <strain evidence="8">308</strain>
    </source>
</reference>
<dbReference type="SMART" id="SM00671">
    <property type="entry name" value="SEL1"/>
    <property type="match status" value="3"/>
</dbReference>
<dbReference type="InterPro" id="IPR011990">
    <property type="entry name" value="TPR-like_helical_dom_sf"/>
</dbReference>
<protein>
    <recommendedName>
        <fullName evidence="7">MYND-type domain-containing protein</fullName>
    </recommendedName>
</protein>
<evidence type="ECO:0000256" key="3">
    <source>
        <dbReference type="ARBA" id="ARBA00022833"/>
    </source>
</evidence>
<dbReference type="GO" id="GO:0008270">
    <property type="term" value="F:zinc ion binding"/>
    <property type="evidence" value="ECO:0007669"/>
    <property type="project" value="UniProtKB-KW"/>
</dbReference>